<dbReference type="AlphaFoldDB" id="G2J955"/>
<dbReference type="RefSeq" id="WP_006682529.1">
    <property type="nucleotide sequence ID" value="NZ_CAFB01000039.1"/>
</dbReference>
<dbReference type="NCBIfam" id="TIGR00369">
    <property type="entry name" value="unchar_dom_1"/>
    <property type="match status" value="1"/>
</dbReference>
<dbReference type="InterPro" id="IPR003736">
    <property type="entry name" value="PAAI_dom"/>
</dbReference>
<dbReference type="STRING" id="1070319.CAGGBEG34_220052"/>
<dbReference type="Gene3D" id="3.10.129.10">
    <property type="entry name" value="Hotdog Thioesterase"/>
    <property type="match status" value="1"/>
</dbReference>
<comment type="caution">
    <text evidence="3">The sequence shown here is derived from an EMBL/GenBank/DDBJ whole genome shotgun (WGS) entry which is preliminary data.</text>
</comment>
<evidence type="ECO:0000313" key="4">
    <source>
        <dbReference type="Proteomes" id="UP000054051"/>
    </source>
</evidence>
<dbReference type="eggNOG" id="COG2050">
    <property type="taxonomic scope" value="Bacteria"/>
</dbReference>
<dbReference type="CDD" id="cd03443">
    <property type="entry name" value="PaaI_thioesterase"/>
    <property type="match status" value="1"/>
</dbReference>
<dbReference type="InterPro" id="IPR052723">
    <property type="entry name" value="Acyl-CoA_thioesterase_PaaI"/>
</dbReference>
<proteinExistence type="predicted"/>
<protein>
    <submittedName>
        <fullName evidence="3">Putative phenylacetic acid degradation thioesterase</fullName>
    </submittedName>
</protein>
<dbReference type="Pfam" id="PF03061">
    <property type="entry name" value="4HBT"/>
    <property type="match status" value="1"/>
</dbReference>
<dbReference type="SUPFAM" id="SSF54637">
    <property type="entry name" value="Thioesterase/thiol ester dehydrase-isomerase"/>
    <property type="match status" value="1"/>
</dbReference>
<dbReference type="GO" id="GO:0016289">
    <property type="term" value="F:acyl-CoA hydrolase activity"/>
    <property type="evidence" value="ECO:0007669"/>
    <property type="project" value="UniProtKB-ARBA"/>
</dbReference>
<dbReference type="PANTHER" id="PTHR42856:SF1">
    <property type="entry name" value="ACYL-COENZYME A THIOESTERASE PAAI"/>
    <property type="match status" value="1"/>
</dbReference>
<sequence>MALSIHISDENSFTEALGIQFLRAENGESELMLMLKAHHMNSLGIAHGGVIMSVLDCALVAAASSLSVTHANVVTVELKTNFMQPGQGCLHALARVLHKTATLAYCEGEVRNPQKALIAKALGTFKYVRKRRAEH</sequence>
<keyword evidence="4" id="KW-1185">Reference proteome</keyword>
<keyword evidence="1" id="KW-0378">Hydrolase</keyword>
<gene>
    <name evidence="3" type="ORF">CAGGBEG34_220052</name>
</gene>
<evidence type="ECO:0000313" key="3">
    <source>
        <dbReference type="EMBL" id="CCD29302.1"/>
    </source>
</evidence>
<dbReference type="InterPro" id="IPR006683">
    <property type="entry name" value="Thioestr_dom"/>
</dbReference>
<organism evidence="3 4">
    <name type="scientific">Candidatus Glomeribacter gigasporarum BEG34</name>
    <dbReference type="NCBI Taxonomy" id="1070319"/>
    <lineage>
        <taxon>Bacteria</taxon>
        <taxon>Pseudomonadati</taxon>
        <taxon>Pseudomonadota</taxon>
        <taxon>Betaproteobacteria</taxon>
        <taxon>Burkholderiales</taxon>
        <taxon>Burkholderiaceae</taxon>
        <taxon>Candidatus Glomeribacter</taxon>
    </lineage>
</organism>
<name>G2J955_9BURK</name>
<feature type="domain" description="Thioesterase" evidence="2">
    <location>
        <begin position="44"/>
        <end position="117"/>
    </location>
</feature>
<reference evidence="3 4" key="1">
    <citation type="submission" date="2011-08" db="EMBL/GenBank/DDBJ databases">
        <title>The genome of the obligate endobacterium of an arbuscular mycorrhizal fungus reveals an interphylum network of nutritional interactions.</title>
        <authorList>
            <person name="Ghignone S."/>
            <person name="Salvioli A."/>
            <person name="Anca I."/>
            <person name="Lumini E."/>
            <person name="Ortu G."/>
            <person name="Petiti L."/>
            <person name="Cruveiller S."/>
            <person name="Bianciotto V."/>
            <person name="Piffanelli P."/>
            <person name="Lanfranco L."/>
            <person name="Bonfante P."/>
        </authorList>
    </citation>
    <scope>NUCLEOTIDE SEQUENCE [LARGE SCALE GENOMIC DNA]</scope>
    <source>
        <strain evidence="3 4">BEG34</strain>
    </source>
</reference>
<accession>G2J955</accession>
<dbReference type="Proteomes" id="UP000054051">
    <property type="component" value="Unassembled WGS sequence"/>
</dbReference>
<dbReference type="EMBL" id="CAFB01000039">
    <property type="protein sequence ID" value="CCD29302.1"/>
    <property type="molecule type" value="Genomic_DNA"/>
</dbReference>
<evidence type="ECO:0000259" key="2">
    <source>
        <dbReference type="Pfam" id="PF03061"/>
    </source>
</evidence>
<dbReference type="PANTHER" id="PTHR42856">
    <property type="entry name" value="ACYL-COENZYME A THIOESTERASE PAAI"/>
    <property type="match status" value="1"/>
</dbReference>
<dbReference type="InterPro" id="IPR029069">
    <property type="entry name" value="HotDog_dom_sf"/>
</dbReference>
<dbReference type="OrthoDB" id="4717506at2"/>
<evidence type="ECO:0000256" key="1">
    <source>
        <dbReference type="ARBA" id="ARBA00022801"/>
    </source>
</evidence>